<dbReference type="STRING" id="310781.SAMN05216259_101574"/>
<evidence type="ECO:0000313" key="4">
    <source>
        <dbReference type="Proteomes" id="UP000199341"/>
    </source>
</evidence>
<dbReference type="AlphaFoldDB" id="A0A1G9WB92"/>
<gene>
    <name evidence="3" type="ORF">SAMN05216259_101574</name>
</gene>
<dbReference type="Proteomes" id="UP000199341">
    <property type="component" value="Unassembled WGS sequence"/>
</dbReference>
<dbReference type="PANTHER" id="PTHR43569:SF2">
    <property type="entry name" value="AMIDOHYDROLASE-RELATED DOMAIN-CONTAINING PROTEIN"/>
    <property type="match status" value="1"/>
</dbReference>
<dbReference type="GO" id="GO:0016787">
    <property type="term" value="F:hydrolase activity"/>
    <property type="evidence" value="ECO:0007669"/>
    <property type="project" value="InterPro"/>
</dbReference>
<name>A0A1G9WB92_9ACTN</name>
<dbReference type="InterPro" id="IPR032466">
    <property type="entry name" value="Metal_Hydrolase"/>
</dbReference>
<protein>
    <submittedName>
        <fullName evidence="3">L-fuconolactonase</fullName>
    </submittedName>
</protein>
<dbReference type="InterPro" id="IPR052350">
    <property type="entry name" value="Metallo-dep_Lactonases"/>
</dbReference>
<reference evidence="3 4" key="1">
    <citation type="submission" date="2016-10" db="EMBL/GenBank/DDBJ databases">
        <authorList>
            <person name="de Groot N.N."/>
        </authorList>
    </citation>
    <scope>NUCLEOTIDE SEQUENCE [LARGE SCALE GENOMIC DNA]</scope>
    <source>
        <strain evidence="3 4">CGMCC 4.2022</strain>
    </source>
</reference>
<dbReference type="SUPFAM" id="SSF51556">
    <property type="entry name" value="Metallo-dependent hydrolases"/>
    <property type="match status" value="1"/>
</dbReference>
<dbReference type="Gene3D" id="3.20.20.140">
    <property type="entry name" value="Metal-dependent hydrolases"/>
    <property type="match status" value="1"/>
</dbReference>
<accession>A0A1G9WB92</accession>
<dbReference type="EMBL" id="FNIE01000001">
    <property type="protein sequence ID" value="SDM81486.1"/>
    <property type="molecule type" value="Genomic_DNA"/>
</dbReference>
<dbReference type="InterPro" id="IPR006680">
    <property type="entry name" value="Amidohydro-rel"/>
</dbReference>
<keyword evidence="4" id="KW-1185">Reference proteome</keyword>
<comment type="similarity">
    <text evidence="1">Belongs to the metallo-dependent hydrolases superfamily.</text>
</comment>
<sequence>MDSHVHFWDPGRLSYPWLAEAPAIHRAFTPDDFAHAVPEPVGAVFVEAGRADHQAADEVAWVRRAALTRPWLLGAVAHAPLEDRARAEPLIRAYAEDPFVVGVRRNIQDEPDGFTSGADFRAGMAALADAGLPFDACVRARQLPELAELAESCPRNVIVLDHLGKPSAAAPDPAWRDAVHRLAGAGNVVCKLSGLATETPPGTDPRLLVALLREALEAFGPDRCLYGGDWPVMTLATEYGTWLDLVRTALDGYADEAAEAVLRTNTLRTYGLDRASGPPATGTREEQG</sequence>
<dbReference type="PANTHER" id="PTHR43569">
    <property type="entry name" value="AMIDOHYDROLASE"/>
    <property type="match status" value="1"/>
</dbReference>
<feature type="domain" description="Amidohydrolase-related" evidence="2">
    <location>
        <begin position="2"/>
        <end position="272"/>
    </location>
</feature>
<evidence type="ECO:0000259" key="2">
    <source>
        <dbReference type="Pfam" id="PF04909"/>
    </source>
</evidence>
<dbReference type="Pfam" id="PF04909">
    <property type="entry name" value="Amidohydro_2"/>
    <property type="match status" value="1"/>
</dbReference>
<evidence type="ECO:0000256" key="1">
    <source>
        <dbReference type="ARBA" id="ARBA00038310"/>
    </source>
</evidence>
<proteinExistence type="inferred from homology"/>
<evidence type="ECO:0000313" key="3">
    <source>
        <dbReference type="EMBL" id="SDM81486.1"/>
    </source>
</evidence>
<organism evidence="3 4">
    <name type="scientific">Actinacidiphila guanduensis</name>
    <dbReference type="NCBI Taxonomy" id="310781"/>
    <lineage>
        <taxon>Bacteria</taxon>
        <taxon>Bacillati</taxon>
        <taxon>Actinomycetota</taxon>
        <taxon>Actinomycetes</taxon>
        <taxon>Kitasatosporales</taxon>
        <taxon>Streptomycetaceae</taxon>
        <taxon>Actinacidiphila</taxon>
    </lineage>
</organism>